<reference evidence="3" key="1">
    <citation type="submission" date="2019-01" db="EMBL/GenBank/DDBJ databases">
        <authorList>
            <consortium name="Genoscope - CEA"/>
            <person name="William W."/>
        </authorList>
    </citation>
    <scope>NUCLEOTIDE SEQUENCE</scope>
    <source>
        <strain evidence="3">CR-1</strain>
    </source>
</reference>
<dbReference type="GO" id="GO:0004668">
    <property type="term" value="F:protein-arginine deiminase activity"/>
    <property type="evidence" value="ECO:0007669"/>
    <property type="project" value="InterPro"/>
</dbReference>
<dbReference type="Pfam" id="PF04371">
    <property type="entry name" value="PAD_porph"/>
    <property type="match status" value="1"/>
</dbReference>
<name>A0A484HEF0_9BACT</name>
<accession>A0A484HEF0</accession>
<dbReference type="GO" id="GO:0047632">
    <property type="term" value="F:agmatine deiminase activity"/>
    <property type="evidence" value="ECO:0007669"/>
    <property type="project" value="UniProtKB-EC"/>
</dbReference>
<dbReference type="EC" id="3.5.3.12" evidence="3"/>
<dbReference type="GO" id="GO:0009446">
    <property type="term" value="P:putrescine biosynthetic process"/>
    <property type="evidence" value="ECO:0007669"/>
    <property type="project" value="InterPro"/>
</dbReference>
<keyword evidence="2" id="KW-0411">Iron-sulfur</keyword>
<sequence length="362" mass="39502">MLTRRHFLKRAGVLAGGLLTGRFARAGGEKWFMPHEGALHERSWMAFGASPGIWGRELVDEARRSLAAIARAVSRYEPVSMLVRPREIGLAREWVGDRVELIPCPLDDLWIRDSGPVFVVSQTGEKAAVDFNFNGWGNKQTHARDARVAKLVTARAGVKSLETPLVLEGGGVETDGQGTALIAESCVLNPNRNPGMSKTRFEELIKPLLGIEKIIWLPGVRGQDITDGHVDFYARFARPGVVLAGLDPDPASLDHEISRRHLEILASATDARNRRLHIIVIEGPRTGREWFDSPDFAAGYMGFYVCDGAVIMQEFGDSRADTAARAAIQRAFPGRIVEPVNADGLAAGGGSVHCATQQEPRV</sequence>
<dbReference type="PROSITE" id="PS51318">
    <property type="entry name" value="TAT"/>
    <property type="match status" value="1"/>
</dbReference>
<keyword evidence="1 3" id="KW-0378">Hydrolase</keyword>
<dbReference type="SUPFAM" id="SSF55909">
    <property type="entry name" value="Pentein"/>
    <property type="match status" value="1"/>
</dbReference>
<dbReference type="PANTHER" id="PTHR31377">
    <property type="entry name" value="AGMATINE DEIMINASE-RELATED"/>
    <property type="match status" value="1"/>
</dbReference>
<proteinExistence type="predicted"/>
<evidence type="ECO:0000313" key="3">
    <source>
        <dbReference type="EMBL" id="VEN72877.1"/>
    </source>
</evidence>
<dbReference type="Gene3D" id="3.75.10.10">
    <property type="entry name" value="L-arginine/glycine Amidinotransferase, Chain A"/>
    <property type="match status" value="1"/>
</dbReference>
<keyword evidence="2" id="KW-0408">Iron</keyword>
<organism evidence="3">
    <name type="scientific">uncultured Desulfobacteraceae bacterium</name>
    <dbReference type="NCBI Taxonomy" id="218296"/>
    <lineage>
        <taxon>Bacteria</taxon>
        <taxon>Pseudomonadati</taxon>
        <taxon>Thermodesulfobacteriota</taxon>
        <taxon>Desulfobacteria</taxon>
        <taxon>Desulfobacterales</taxon>
        <taxon>Desulfobacteraceae</taxon>
        <taxon>environmental samples</taxon>
    </lineage>
</organism>
<evidence type="ECO:0000256" key="2">
    <source>
        <dbReference type="ARBA" id="ARBA00023014"/>
    </source>
</evidence>
<dbReference type="InterPro" id="IPR007466">
    <property type="entry name" value="Peptidyl-Arg-deiminase_porph"/>
</dbReference>
<dbReference type="InterPro" id="IPR006311">
    <property type="entry name" value="TAT_signal"/>
</dbReference>
<keyword evidence="2" id="KW-0479">Metal-binding</keyword>
<gene>
    <name evidence="3" type="primary">aguA</name>
    <name evidence="3" type="ORF">EPICR_10378</name>
</gene>
<dbReference type="PANTHER" id="PTHR31377:SF0">
    <property type="entry name" value="AGMATINE DEIMINASE-RELATED"/>
    <property type="match status" value="1"/>
</dbReference>
<evidence type="ECO:0000256" key="1">
    <source>
        <dbReference type="ARBA" id="ARBA00022801"/>
    </source>
</evidence>
<dbReference type="AlphaFoldDB" id="A0A484HEF0"/>
<dbReference type="EMBL" id="CAACVI010000001">
    <property type="protein sequence ID" value="VEN72877.1"/>
    <property type="molecule type" value="Genomic_DNA"/>
</dbReference>
<protein>
    <submittedName>
        <fullName evidence="3">Putative agmatine deiminase</fullName>
        <ecNumber evidence="3">3.5.3.12</ecNumber>
    </submittedName>
</protein>
<dbReference type="GO" id="GO:0051536">
    <property type="term" value="F:iron-sulfur cluster binding"/>
    <property type="evidence" value="ECO:0007669"/>
    <property type="project" value="UniProtKB-KW"/>
</dbReference>